<dbReference type="Proteomes" id="UP000297280">
    <property type="component" value="Unassembled WGS sequence"/>
</dbReference>
<name>A0A4Z1L6C8_9HELO</name>
<evidence type="ECO:0000313" key="1">
    <source>
        <dbReference type="EMBL" id="TGO92268.1"/>
    </source>
</evidence>
<comment type="caution">
    <text evidence="1">The sequence shown here is derived from an EMBL/GenBank/DDBJ whole genome shotgun (WGS) entry which is preliminary data.</text>
</comment>
<accession>A0A4Z1L6C8</accession>
<dbReference type="EMBL" id="PQXO01000006">
    <property type="protein sequence ID" value="TGO92268.1"/>
    <property type="molecule type" value="Genomic_DNA"/>
</dbReference>
<organism evidence="1 2">
    <name type="scientific">Botrytis porri</name>
    <dbReference type="NCBI Taxonomy" id="87229"/>
    <lineage>
        <taxon>Eukaryota</taxon>
        <taxon>Fungi</taxon>
        <taxon>Dikarya</taxon>
        <taxon>Ascomycota</taxon>
        <taxon>Pezizomycotina</taxon>
        <taxon>Leotiomycetes</taxon>
        <taxon>Helotiales</taxon>
        <taxon>Sclerotiniaceae</taxon>
        <taxon>Botrytis</taxon>
    </lineage>
</organism>
<gene>
    <name evidence="1" type="ORF">BPOR_0006g00080</name>
</gene>
<sequence>MASFFYEGALKTTIGRYLRIFAITVYADYKIKADGIDGIQWDSSHMVPINAIKGADYAINPCPDCETYPGQYNNTIKNAFNYQAAWLEKAGRFI</sequence>
<keyword evidence="2" id="KW-1185">Reference proteome</keyword>
<evidence type="ECO:0000313" key="2">
    <source>
        <dbReference type="Proteomes" id="UP000297280"/>
    </source>
</evidence>
<reference evidence="1 2" key="1">
    <citation type="submission" date="2017-12" db="EMBL/GenBank/DDBJ databases">
        <title>Comparative genomics of Botrytis spp.</title>
        <authorList>
            <person name="Valero-Jimenez C.A."/>
            <person name="Tapia P."/>
            <person name="Veloso J."/>
            <person name="Silva-Moreno E."/>
            <person name="Staats M."/>
            <person name="Valdes J.H."/>
            <person name="Van Kan J.A.L."/>
        </authorList>
    </citation>
    <scope>NUCLEOTIDE SEQUENCE [LARGE SCALE GENOMIC DNA]</scope>
    <source>
        <strain evidence="1 2">MUCL3349</strain>
    </source>
</reference>
<protein>
    <submittedName>
        <fullName evidence="1">Uncharacterized protein</fullName>
    </submittedName>
</protein>
<proteinExistence type="predicted"/>
<dbReference type="AlphaFoldDB" id="A0A4Z1L6C8"/>